<dbReference type="GO" id="GO:0040029">
    <property type="term" value="P:epigenetic regulation of gene expression"/>
    <property type="evidence" value="ECO:0007669"/>
    <property type="project" value="TreeGrafter"/>
</dbReference>
<dbReference type="InterPro" id="IPR023696">
    <property type="entry name" value="Ureohydrolase_dom_sf"/>
</dbReference>
<dbReference type="InterPro" id="IPR000286">
    <property type="entry name" value="HDACs"/>
</dbReference>
<dbReference type="SUPFAM" id="SSF52768">
    <property type="entry name" value="Arginase/deacetylase"/>
    <property type="match status" value="2"/>
</dbReference>
<dbReference type="PANTHER" id="PTHR10625">
    <property type="entry name" value="HISTONE DEACETYLASE HDAC1-RELATED"/>
    <property type="match status" value="1"/>
</dbReference>
<dbReference type="Gene3D" id="3.40.800.20">
    <property type="entry name" value="Histone deacetylase domain"/>
    <property type="match status" value="2"/>
</dbReference>
<dbReference type="AlphaFoldDB" id="A0A7R8WTG3"/>
<name>A0A7R8WTG3_9CRUS</name>
<dbReference type="GO" id="GO:0141221">
    <property type="term" value="F:histone deacetylase activity, hydrolytic mechanism"/>
    <property type="evidence" value="ECO:0007669"/>
    <property type="project" value="UniProtKB-EC"/>
</dbReference>
<dbReference type="PANTHER" id="PTHR10625:SF38">
    <property type="entry name" value="HISTONE DEACETYLASE 6, ISOFORM G"/>
    <property type="match status" value="1"/>
</dbReference>
<feature type="region of interest" description="Disordered" evidence="2">
    <location>
        <begin position="167"/>
        <end position="195"/>
    </location>
</feature>
<dbReference type="OrthoDB" id="424012at2759"/>
<feature type="non-terminal residue" evidence="4">
    <location>
        <position position="555"/>
    </location>
</feature>
<dbReference type="InterPro" id="IPR037138">
    <property type="entry name" value="His_deacetylse_dom_sf"/>
</dbReference>
<proteinExistence type="predicted"/>
<organism evidence="4">
    <name type="scientific">Cyprideis torosa</name>
    <dbReference type="NCBI Taxonomy" id="163714"/>
    <lineage>
        <taxon>Eukaryota</taxon>
        <taxon>Metazoa</taxon>
        <taxon>Ecdysozoa</taxon>
        <taxon>Arthropoda</taxon>
        <taxon>Crustacea</taxon>
        <taxon>Oligostraca</taxon>
        <taxon>Ostracoda</taxon>
        <taxon>Podocopa</taxon>
        <taxon>Podocopida</taxon>
        <taxon>Cytherocopina</taxon>
        <taxon>Cytheroidea</taxon>
        <taxon>Cytherideidae</taxon>
        <taxon>Cyprideis</taxon>
    </lineage>
</organism>
<protein>
    <recommendedName>
        <fullName evidence="3">Histone deacetylase domain-containing protein</fullName>
    </recommendedName>
</protein>
<sequence length="555" mass="59890">MLSAVDLPPTNVDSHLARTAKNILNLPLTKTDLGDADYLALWFYVVLPAAFNFNPDLVLVSASAVNHMRLSPALFPHLVRPLMSLAEGKVALVLEGGYRLDSLAESAALSLGTLLGSPCPLLPPLGPVDPTTWETLWEAISRFGEDLLISCFLTSAFVKPLSALPPEGSQPPFPTRHTNPSPPTLAIPVPGGPQQPSRVALVYDARMECHQSKKYHPENPKRVQCIMENLKSSGVAKRCARVNSREATDGEVLTVHDKSLLDIVKRIKNLKPSEQLSLGESLDSIYVNGETEEAARVASGSMLELMAWVIGRGRGHSGVAVIRPPGHHAESDEPSGFCIFNNVAIAVQSALDDHQLKRVLVVDWDVHHGNGIQNAFLRDPRVLYISLHLFLGGSFYPEGQGGAIPVVGEGKGKGFNVNIPWEQEKMGDPEYIQAFLGLVLPICYEFNPELVLVSAGFDAAVDDPLGRCSVTPACYGVMTNLLCPLAEGKMVVALEGGYNLASISSAMTLCAKALLGDPPGRLDCNNMNKSARTVLQLASAVQAPFWRLVFKQPPK</sequence>
<reference evidence="4" key="1">
    <citation type="submission" date="2020-11" db="EMBL/GenBank/DDBJ databases">
        <authorList>
            <person name="Tran Van P."/>
        </authorList>
    </citation>
    <scope>NUCLEOTIDE SEQUENCE</scope>
</reference>
<feature type="domain" description="Histone deacetylase" evidence="3">
    <location>
        <begin position="216"/>
        <end position="513"/>
    </location>
</feature>
<feature type="compositionally biased region" description="Pro residues" evidence="2">
    <location>
        <begin position="168"/>
        <end position="193"/>
    </location>
</feature>
<evidence type="ECO:0000256" key="2">
    <source>
        <dbReference type="SAM" id="MobiDB-lite"/>
    </source>
</evidence>
<accession>A0A7R8WTG3</accession>
<dbReference type="GO" id="GO:0000118">
    <property type="term" value="C:histone deacetylase complex"/>
    <property type="evidence" value="ECO:0007669"/>
    <property type="project" value="TreeGrafter"/>
</dbReference>
<evidence type="ECO:0000256" key="1">
    <source>
        <dbReference type="ARBA" id="ARBA00048287"/>
    </source>
</evidence>
<gene>
    <name evidence="4" type="ORF">CTOB1V02_LOCUS14357</name>
</gene>
<dbReference type="EMBL" id="OB679798">
    <property type="protein sequence ID" value="CAD7236542.1"/>
    <property type="molecule type" value="Genomic_DNA"/>
</dbReference>
<evidence type="ECO:0000313" key="4">
    <source>
        <dbReference type="EMBL" id="CAD7236542.1"/>
    </source>
</evidence>
<dbReference type="PRINTS" id="PR01270">
    <property type="entry name" value="HDASUPER"/>
</dbReference>
<evidence type="ECO:0000259" key="3">
    <source>
        <dbReference type="Pfam" id="PF00850"/>
    </source>
</evidence>
<feature type="domain" description="Histone deacetylase" evidence="3">
    <location>
        <begin position="18"/>
        <end position="111"/>
    </location>
</feature>
<comment type="catalytic activity">
    <reaction evidence="1">
        <text>N(6)-acetyl-L-lysyl-[histone] + H2O = L-lysyl-[histone] + acetate</text>
        <dbReference type="Rhea" id="RHEA:58196"/>
        <dbReference type="Rhea" id="RHEA-COMP:9845"/>
        <dbReference type="Rhea" id="RHEA-COMP:11338"/>
        <dbReference type="ChEBI" id="CHEBI:15377"/>
        <dbReference type="ChEBI" id="CHEBI:29969"/>
        <dbReference type="ChEBI" id="CHEBI:30089"/>
        <dbReference type="ChEBI" id="CHEBI:61930"/>
        <dbReference type="EC" id="3.5.1.98"/>
    </reaction>
</comment>
<dbReference type="Pfam" id="PF00850">
    <property type="entry name" value="Hist_deacetyl"/>
    <property type="match status" value="2"/>
</dbReference>
<dbReference type="InterPro" id="IPR023801">
    <property type="entry name" value="His_deacetylse_dom"/>
</dbReference>